<evidence type="ECO:0000313" key="4">
    <source>
        <dbReference type="EMBL" id="MBM3116892.1"/>
    </source>
</evidence>
<dbReference type="PANTHER" id="PTHR24173">
    <property type="entry name" value="ANKYRIN REPEAT CONTAINING"/>
    <property type="match status" value="1"/>
</dbReference>
<keyword evidence="5" id="KW-1185">Reference proteome</keyword>
<dbReference type="PROSITE" id="PS50297">
    <property type="entry name" value="ANK_REP_REGION"/>
    <property type="match status" value="4"/>
</dbReference>
<dbReference type="SUPFAM" id="SSF48403">
    <property type="entry name" value="Ankyrin repeat"/>
    <property type="match status" value="1"/>
</dbReference>
<dbReference type="InterPro" id="IPR002110">
    <property type="entry name" value="Ankyrin_rpt"/>
</dbReference>
<feature type="repeat" description="ANK" evidence="3">
    <location>
        <begin position="235"/>
        <end position="267"/>
    </location>
</feature>
<evidence type="ECO:0000256" key="3">
    <source>
        <dbReference type="PROSITE-ProRule" id="PRU00023"/>
    </source>
</evidence>
<organism evidence="4 5">
    <name type="scientific">Jeongeupia naejangsanensis</name>
    <dbReference type="NCBI Taxonomy" id="613195"/>
    <lineage>
        <taxon>Bacteria</taxon>
        <taxon>Pseudomonadati</taxon>
        <taxon>Pseudomonadota</taxon>
        <taxon>Betaproteobacteria</taxon>
        <taxon>Neisseriales</taxon>
        <taxon>Chitinibacteraceae</taxon>
        <taxon>Jeongeupia</taxon>
    </lineage>
</organism>
<proteinExistence type="predicted"/>
<accession>A0ABS2BMP1</accession>
<comment type="caution">
    <text evidence="4">The sequence shown here is derived from an EMBL/GenBank/DDBJ whole genome shotgun (WGS) entry which is preliminary data.</text>
</comment>
<protein>
    <submittedName>
        <fullName evidence="4">Ankyrin repeat domain-containing protein</fullName>
    </submittedName>
</protein>
<keyword evidence="2 3" id="KW-0040">ANK repeat</keyword>
<dbReference type="PRINTS" id="PR01415">
    <property type="entry name" value="ANKYRIN"/>
</dbReference>
<dbReference type="InterPro" id="IPR036770">
    <property type="entry name" value="Ankyrin_rpt-contain_sf"/>
</dbReference>
<keyword evidence="1" id="KW-0677">Repeat</keyword>
<name>A0ABS2BMP1_9NEIS</name>
<evidence type="ECO:0000313" key="5">
    <source>
        <dbReference type="Proteomes" id="UP000809431"/>
    </source>
</evidence>
<dbReference type="PROSITE" id="PS50088">
    <property type="entry name" value="ANK_REPEAT"/>
    <property type="match status" value="4"/>
</dbReference>
<evidence type="ECO:0000256" key="2">
    <source>
        <dbReference type="ARBA" id="ARBA00023043"/>
    </source>
</evidence>
<dbReference type="Pfam" id="PF12796">
    <property type="entry name" value="Ank_2"/>
    <property type="match status" value="2"/>
</dbReference>
<dbReference type="Proteomes" id="UP000809431">
    <property type="component" value="Unassembled WGS sequence"/>
</dbReference>
<sequence length="300" mass="33099">MHALLEQHGQAHRSPVHLIERYPRIANRLVELWGSEAINEYLESLMIMDRPDRQGFPAEIGMELMTFGNAHDEIMRKPADTDGIWDHVREAAVDALEQRGLRATVGDFHRSIGLNSPETLQLYLQAGVQIDGADDNGWTALMRASFDGSVASAEWLLTHGASIHASDRGGYTPLHWAALNGYDPVVDMLVNRGANVNAESHSGFTAMIQAASRGHLLIVKRLIAAGARVDMSTPDGWTALHKAVANRHTDVAVRLLDHGADADARHRDGSTPYSIAAQTGQQRLCELMLLTQSVRQRERR</sequence>
<feature type="repeat" description="ANK" evidence="3">
    <location>
        <begin position="136"/>
        <end position="168"/>
    </location>
</feature>
<dbReference type="RefSeq" id="WP_203539129.1">
    <property type="nucleotide sequence ID" value="NZ_JAESND010000007.1"/>
</dbReference>
<dbReference type="PANTHER" id="PTHR24173:SF74">
    <property type="entry name" value="ANKYRIN REPEAT DOMAIN-CONTAINING PROTEIN 16"/>
    <property type="match status" value="1"/>
</dbReference>
<dbReference type="Gene3D" id="1.25.40.20">
    <property type="entry name" value="Ankyrin repeat-containing domain"/>
    <property type="match status" value="2"/>
</dbReference>
<evidence type="ECO:0000256" key="1">
    <source>
        <dbReference type="ARBA" id="ARBA00022737"/>
    </source>
</evidence>
<feature type="repeat" description="ANK" evidence="3">
    <location>
        <begin position="202"/>
        <end position="234"/>
    </location>
</feature>
<reference evidence="4 5" key="1">
    <citation type="submission" date="2021-01" db="EMBL/GenBank/DDBJ databases">
        <title>Draft Genome Sequence and Polyhydroxyalkanoate Biosynthetic Potential of Jeongeupia naejangsanensis Type Strain DSM 24253.</title>
        <authorList>
            <person name="Turrini P."/>
            <person name="Artuso I."/>
            <person name="Lugli G.A."/>
            <person name="Frangipani E."/>
            <person name="Ventura M."/>
            <person name="Visca P."/>
        </authorList>
    </citation>
    <scope>NUCLEOTIDE SEQUENCE [LARGE SCALE GENOMIC DNA]</scope>
    <source>
        <strain evidence="4 5">DSM 24253</strain>
    </source>
</reference>
<feature type="repeat" description="ANK" evidence="3">
    <location>
        <begin position="169"/>
        <end position="201"/>
    </location>
</feature>
<gene>
    <name evidence="4" type="ORF">JMJ54_13740</name>
</gene>
<dbReference type="EMBL" id="JAESND010000007">
    <property type="protein sequence ID" value="MBM3116892.1"/>
    <property type="molecule type" value="Genomic_DNA"/>
</dbReference>
<dbReference type="SMART" id="SM00248">
    <property type="entry name" value="ANK"/>
    <property type="match status" value="5"/>
</dbReference>